<accession>A0A6C0EB49</accession>
<dbReference type="CDD" id="cd18793">
    <property type="entry name" value="SF2_C_SNF"/>
    <property type="match status" value="1"/>
</dbReference>
<dbReference type="InterPro" id="IPR050628">
    <property type="entry name" value="SNF2_RAD54_helicase_TF"/>
</dbReference>
<dbReference type="InterPro" id="IPR038718">
    <property type="entry name" value="SNF2-like_sf"/>
</dbReference>
<feature type="coiled-coil region" evidence="8">
    <location>
        <begin position="731"/>
        <end position="758"/>
    </location>
</feature>
<evidence type="ECO:0000256" key="2">
    <source>
        <dbReference type="ARBA" id="ARBA00022741"/>
    </source>
</evidence>
<dbReference type="Gene3D" id="3.30.40.10">
    <property type="entry name" value="Zinc/RING finger domain, C3HC4 (zinc finger)"/>
    <property type="match status" value="1"/>
</dbReference>
<dbReference type="Gene3D" id="3.40.50.300">
    <property type="entry name" value="P-loop containing nucleotide triphosphate hydrolases"/>
    <property type="match status" value="2"/>
</dbReference>
<keyword evidence="4" id="KW-0378">Hydrolase</keyword>
<dbReference type="EMBL" id="MN739784">
    <property type="protein sequence ID" value="QHT26314.1"/>
    <property type="molecule type" value="Genomic_DNA"/>
</dbReference>
<keyword evidence="5" id="KW-0347">Helicase</keyword>
<evidence type="ECO:0000256" key="5">
    <source>
        <dbReference type="ARBA" id="ARBA00022806"/>
    </source>
</evidence>
<dbReference type="Pfam" id="PF13639">
    <property type="entry name" value="zf-RING_2"/>
    <property type="match status" value="1"/>
</dbReference>
<dbReference type="SUPFAM" id="SSF57850">
    <property type="entry name" value="RING/U-box"/>
    <property type="match status" value="1"/>
</dbReference>
<dbReference type="PROSITE" id="PS50089">
    <property type="entry name" value="ZF_RING_2"/>
    <property type="match status" value="1"/>
</dbReference>
<feature type="region of interest" description="Disordered" evidence="9">
    <location>
        <begin position="690"/>
        <end position="709"/>
    </location>
</feature>
<keyword evidence="8" id="KW-0175">Coiled coil</keyword>
<evidence type="ECO:0000256" key="3">
    <source>
        <dbReference type="ARBA" id="ARBA00022771"/>
    </source>
</evidence>
<evidence type="ECO:0000256" key="6">
    <source>
        <dbReference type="ARBA" id="ARBA00022833"/>
    </source>
</evidence>
<feature type="compositionally biased region" description="Acidic residues" evidence="9">
    <location>
        <begin position="690"/>
        <end position="702"/>
    </location>
</feature>
<name>A0A6C0EB49_9ZZZZ</name>
<proteinExistence type="predicted"/>
<keyword evidence="6" id="KW-0862">Zinc</keyword>
<dbReference type="Pfam" id="PF00271">
    <property type="entry name" value="Helicase_C"/>
    <property type="match status" value="1"/>
</dbReference>
<dbReference type="Pfam" id="PF00176">
    <property type="entry name" value="SNF2-rel_dom"/>
    <property type="match status" value="1"/>
</dbReference>
<feature type="compositionally biased region" description="Acidic residues" evidence="9">
    <location>
        <begin position="669"/>
        <end position="678"/>
    </location>
</feature>
<protein>
    <recommendedName>
        <fullName evidence="14">RING-type domain-containing protein</fullName>
    </recommendedName>
</protein>
<keyword evidence="1" id="KW-0479">Metal-binding</keyword>
<evidence type="ECO:0000256" key="8">
    <source>
        <dbReference type="SAM" id="Coils"/>
    </source>
</evidence>
<dbReference type="InterPro" id="IPR001841">
    <property type="entry name" value="Znf_RING"/>
</dbReference>
<organism evidence="13">
    <name type="scientific">viral metagenome</name>
    <dbReference type="NCBI Taxonomy" id="1070528"/>
    <lineage>
        <taxon>unclassified sequences</taxon>
        <taxon>metagenomes</taxon>
        <taxon>organismal metagenomes</taxon>
    </lineage>
</organism>
<dbReference type="InterPro" id="IPR013083">
    <property type="entry name" value="Znf_RING/FYVE/PHD"/>
</dbReference>
<dbReference type="SMART" id="SM00184">
    <property type="entry name" value="RING"/>
    <property type="match status" value="1"/>
</dbReference>
<dbReference type="GO" id="GO:0005524">
    <property type="term" value="F:ATP binding"/>
    <property type="evidence" value="ECO:0007669"/>
    <property type="project" value="UniProtKB-KW"/>
</dbReference>
<dbReference type="InterPro" id="IPR014001">
    <property type="entry name" value="Helicase_ATP-bd"/>
</dbReference>
<dbReference type="InterPro" id="IPR017907">
    <property type="entry name" value="Znf_RING_CS"/>
</dbReference>
<feature type="domain" description="Helicase ATP-binding" evidence="11">
    <location>
        <begin position="236"/>
        <end position="460"/>
    </location>
</feature>
<dbReference type="InterPro" id="IPR000330">
    <property type="entry name" value="SNF2_N"/>
</dbReference>
<dbReference type="GO" id="GO:0008094">
    <property type="term" value="F:ATP-dependent activity, acting on DNA"/>
    <property type="evidence" value="ECO:0007669"/>
    <property type="project" value="TreeGrafter"/>
</dbReference>
<dbReference type="PANTHER" id="PTHR45626">
    <property type="entry name" value="TRANSCRIPTION TERMINATION FACTOR 2-RELATED"/>
    <property type="match status" value="1"/>
</dbReference>
<evidence type="ECO:0000256" key="4">
    <source>
        <dbReference type="ARBA" id="ARBA00022801"/>
    </source>
</evidence>
<sequence>MNIDGQTFLIYDKSHENDHAYNSAKTSHLTIDYAFKNFNPLQGEEAIREFNNLKSVSVIDPNLDLSIYDVFYFKISDNPLVQITLISIDNKKFEKIVKKNHENSREVDSDDENDKNKNTIDKLIPNYKFIIDACHYHILYEKGGQRQRQDNAAVAQKNINEITQKVLIPNGETSDKIIKDPEFAKLPMKNYQKRSVKWMYDIEKQNEVVYFSMNDEISIGNIIFDALSRKFIISHDRKKLQFHGGALIDEVGLGKTYQMLALTLSNQARNINYFKYPNKLYSRATIIFAPSQLCKQWEMEIKKTIKDSYNTSVIMMLDKRHFDKYTYQDLLDADFILVSYTFLGNKCYTNPWINKISTKSTYLKSDMFDYVMANNVFNDILKEKLKSANILFEKKAIINIIYWRRIIFDEFHEVFTVSKYKHIKNLIKTFDGEQKWAVTGTPFNKGNQCLLEMLNFVTKYENEYKDRVFYSPSIKDYMLTNFFRRNTKKSVEDETTLPPLREHIIWLKPTKNECAMYNAYIANENMDRMSVQVRQICCHPSLITEIKSAIANCKTPEEIKKTLLAHHKRNMLKADNLVKILNYRIENTKRNLIVATYRQERKFIRKIKNNADKAKYKVTIIYPPPIQMPSLNDKEIKELDKIFATDIENEKKRKKLEAQENNLNYGNNENDENDENNENIENLEDNVNMVEEDSSDSDDDEKEPITISENTQKQILKLVGNEMDNNELVSIQNLRTLIQEYKIKLADAERDYNGKKVTYDFYNNTVSSIVKVQKKKKGDDFDDDDDNCVICLNPITGDDVGMTKCGHIYCYNCIVNEIKRTKKCTLCKTPLTFGMGKSDVIKVAIEMPTKTEKMTKEIKDKMALIEKEGTKLANLMYFIKSIKEKCIVFSQWDDMLLKVGHILSFYGIKNVFCRGNVYQRSKAISDFVTKSDVQVIMLSSASSAAGINLTVAKYVIMFEPVYEERIEDRINTEWQAIGRAHRTGQDSEVTVVRLIIKGTVEEEIYNLNKKQDESNKDIIKEKMMKNNDAVEEVEDDELIISDEKVHELAENAIKNKDLMPKTKIKKVKVAKVNMNDLESEEDLEI</sequence>
<evidence type="ECO:0000256" key="1">
    <source>
        <dbReference type="ARBA" id="ARBA00022723"/>
    </source>
</evidence>
<keyword evidence="7" id="KW-0067">ATP-binding</keyword>
<dbReference type="InterPro" id="IPR049730">
    <property type="entry name" value="SNF2/RAD54-like_C"/>
</dbReference>
<feature type="region of interest" description="Disordered" evidence="9">
    <location>
        <begin position="654"/>
        <end position="678"/>
    </location>
</feature>
<feature type="domain" description="RING-type" evidence="10">
    <location>
        <begin position="788"/>
        <end position="828"/>
    </location>
</feature>
<dbReference type="SMART" id="SM00487">
    <property type="entry name" value="DEXDc"/>
    <property type="match status" value="1"/>
</dbReference>
<dbReference type="SMART" id="SM00490">
    <property type="entry name" value="HELICc"/>
    <property type="match status" value="1"/>
</dbReference>
<dbReference type="SUPFAM" id="SSF52540">
    <property type="entry name" value="P-loop containing nucleoside triphosphate hydrolases"/>
    <property type="match status" value="2"/>
</dbReference>
<evidence type="ECO:0000259" key="11">
    <source>
        <dbReference type="PROSITE" id="PS51192"/>
    </source>
</evidence>
<keyword evidence="2" id="KW-0547">Nucleotide-binding</keyword>
<dbReference type="AlphaFoldDB" id="A0A6C0EB49"/>
<reference evidence="13" key="1">
    <citation type="journal article" date="2020" name="Nature">
        <title>Giant virus diversity and host interactions through global metagenomics.</title>
        <authorList>
            <person name="Schulz F."/>
            <person name="Roux S."/>
            <person name="Paez-Espino D."/>
            <person name="Jungbluth S."/>
            <person name="Walsh D.A."/>
            <person name="Denef V.J."/>
            <person name="McMahon K.D."/>
            <person name="Konstantinidis K.T."/>
            <person name="Eloe-Fadrosh E.A."/>
            <person name="Kyrpides N.C."/>
            <person name="Woyke T."/>
        </authorList>
    </citation>
    <scope>NUCLEOTIDE SEQUENCE</scope>
    <source>
        <strain evidence="13">GVMAG-M-3300023179-27</strain>
    </source>
</reference>
<evidence type="ECO:0000259" key="10">
    <source>
        <dbReference type="PROSITE" id="PS50089"/>
    </source>
</evidence>
<feature type="domain" description="Helicase C-terminal" evidence="12">
    <location>
        <begin position="871"/>
        <end position="1031"/>
    </location>
</feature>
<dbReference type="PROSITE" id="PS51192">
    <property type="entry name" value="HELICASE_ATP_BIND_1"/>
    <property type="match status" value="1"/>
</dbReference>
<dbReference type="GO" id="GO:0005634">
    <property type="term" value="C:nucleus"/>
    <property type="evidence" value="ECO:0007669"/>
    <property type="project" value="TreeGrafter"/>
</dbReference>
<evidence type="ECO:0000313" key="13">
    <source>
        <dbReference type="EMBL" id="QHT26314.1"/>
    </source>
</evidence>
<dbReference type="GO" id="GO:0004386">
    <property type="term" value="F:helicase activity"/>
    <property type="evidence" value="ECO:0007669"/>
    <property type="project" value="UniProtKB-KW"/>
</dbReference>
<dbReference type="PANTHER" id="PTHR45626:SF51">
    <property type="entry name" value="SNF2-RELATED DOMAIN-CONTAINING PROTEIN"/>
    <property type="match status" value="1"/>
</dbReference>
<dbReference type="Gene3D" id="3.40.50.10810">
    <property type="entry name" value="Tandem AAA-ATPase domain"/>
    <property type="match status" value="1"/>
</dbReference>
<keyword evidence="3" id="KW-0863">Zinc-finger</keyword>
<dbReference type="InterPro" id="IPR001650">
    <property type="entry name" value="Helicase_C-like"/>
</dbReference>
<dbReference type="GO" id="GO:0006281">
    <property type="term" value="P:DNA repair"/>
    <property type="evidence" value="ECO:0007669"/>
    <property type="project" value="TreeGrafter"/>
</dbReference>
<dbReference type="PROSITE" id="PS00518">
    <property type="entry name" value="ZF_RING_1"/>
    <property type="match status" value="1"/>
</dbReference>
<evidence type="ECO:0000259" key="12">
    <source>
        <dbReference type="PROSITE" id="PS51194"/>
    </source>
</evidence>
<dbReference type="InterPro" id="IPR027417">
    <property type="entry name" value="P-loop_NTPase"/>
</dbReference>
<evidence type="ECO:0000256" key="7">
    <source>
        <dbReference type="ARBA" id="ARBA00022840"/>
    </source>
</evidence>
<dbReference type="GO" id="GO:0016787">
    <property type="term" value="F:hydrolase activity"/>
    <property type="evidence" value="ECO:0007669"/>
    <property type="project" value="UniProtKB-KW"/>
</dbReference>
<dbReference type="GO" id="GO:0008270">
    <property type="term" value="F:zinc ion binding"/>
    <property type="evidence" value="ECO:0007669"/>
    <property type="project" value="UniProtKB-KW"/>
</dbReference>
<evidence type="ECO:0000256" key="9">
    <source>
        <dbReference type="SAM" id="MobiDB-lite"/>
    </source>
</evidence>
<dbReference type="PROSITE" id="PS51194">
    <property type="entry name" value="HELICASE_CTER"/>
    <property type="match status" value="1"/>
</dbReference>
<evidence type="ECO:0008006" key="14">
    <source>
        <dbReference type="Google" id="ProtNLM"/>
    </source>
</evidence>